<evidence type="ECO:0000259" key="3">
    <source>
        <dbReference type="PROSITE" id="PS50048"/>
    </source>
</evidence>
<dbReference type="AlphaFoldDB" id="A0AAD9A637"/>
<protein>
    <recommendedName>
        <fullName evidence="3">Zn(2)-C6 fungal-type domain-containing protein</fullName>
    </recommendedName>
</protein>
<proteinExistence type="predicted"/>
<dbReference type="Pfam" id="PF04082">
    <property type="entry name" value="Fungal_trans"/>
    <property type="match status" value="1"/>
</dbReference>
<dbReference type="CDD" id="cd12148">
    <property type="entry name" value="fungal_TF_MHR"/>
    <property type="match status" value="1"/>
</dbReference>
<dbReference type="SUPFAM" id="SSF57701">
    <property type="entry name" value="Zn2/Cys6 DNA-binding domain"/>
    <property type="match status" value="1"/>
</dbReference>
<dbReference type="Gene3D" id="4.10.240.10">
    <property type="entry name" value="Zn(2)-C6 fungal-type DNA-binding domain"/>
    <property type="match status" value="1"/>
</dbReference>
<evidence type="ECO:0000256" key="2">
    <source>
        <dbReference type="ARBA" id="ARBA00023242"/>
    </source>
</evidence>
<dbReference type="GO" id="GO:0006351">
    <property type="term" value="P:DNA-templated transcription"/>
    <property type="evidence" value="ECO:0007669"/>
    <property type="project" value="InterPro"/>
</dbReference>
<dbReference type="CDD" id="cd00067">
    <property type="entry name" value="GAL4"/>
    <property type="match status" value="1"/>
</dbReference>
<keyword evidence="2" id="KW-0539">Nucleus</keyword>
<comment type="caution">
    <text evidence="4">The sequence shown here is derived from an EMBL/GenBank/DDBJ whole genome shotgun (WGS) entry which is preliminary data.</text>
</comment>
<evidence type="ECO:0000313" key="4">
    <source>
        <dbReference type="EMBL" id="KAK1842196.1"/>
    </source>
</evidence>
<dbReference type="InterPro" id="IPR036864">
    <property type="entry name" value="Zn2-C6_fun-type_DNA-bd_sf"/>
</dbReference>
<name>A0AAD9A637_9PEZI</name>
<keyword evidence="5" id="KW-1185">Reference proteome</keyword>
<gene>
    <name evidence="4" type="ORF">CCHR01_15174</name>
</gene>
<dbReference type="InterPro" id="IPR001138">
    <property type="entry name" value="Zn2Cys6_DnaBD"/>
</dbReference>
<dbReference type="PANTHER" id="PTHR31668:SF20">
    <property type="entry name" value="ZN(II)2CYS6 TRANSCRIPTION FACTOR (EUROFUNG)"/>
    <property type="match status" value="1"/>
</dbReference>
<evidence type="ECO:0000256" key="1">
    <source>
        <dbReference type="ARBA" id="ARBA00022723"/>
    </source>
</evidence>
<dbReference type="Proteomes" id="UP001243330">
    <property type="component" value="Unassembled WGS sequence"/>
</dbReference>
<accession>A0AAD9A637</accession>
<dbReference type="SMART" id="SM00066">
    <property type="entry name" value="GAL4"/>
    <property type="match status" value="1"/>
</dbReference>
<keyword evidence="1" id="KW-0479">Metal-binding</keyword>
<dbReference type="PROSITE" id="PS50048">
    <property type="entry name" value="ZN2_CY6_FUNGAL_2"/>
    <property type="match status" value="1"/>
</dbReference>
<reference evidence="4" key="1">
    <citation type="submission" date="2023-01" db="EMBL/GenBank/DDBJ databases">
        <title>Colletotrichum chrysophilum M932 genome sequence.</title>
        <authorList>
            <person name="Baroncelli R."/>
        </authorList>
    </citation>
    <scope>NUCLEOTIDE SEQUENCE</scope>
    <source>
        <strain evidence="4">M932</strain>
    </source>
</reference>
<dbReference type="GO" id="GO:0008270">
    <property type="term" value="F:zinc ion binding"/>
    <property type="evidence" value="ECO:0007669"/>
    <property type="project" value="InterPro"/>
</dbReference>
<dbReference type="InterPro" id="IPR050797">
    <property type="entry name" value="Carb_Metab_Trans_Reg"/>
</dbReference>
<dbReference type="EMBL" id="JAQOWY010000428">
    <property type="protein sequence ID" value="KAK1842196.1"/>
    <property type="molecule type" value="Genomic_DNA"/>
</dbReference>
<dbReference type="GO" id="GO:0003677">
    <property type="term" value="F:DNA binding"/>
    <property type="evidence" value="ECO:0007669"/>
    <property type="project" value="InterPro"/>
</dbReference>
<dbReference type="Pfam" id="PF00172">
    <property type="entry name" value="Zn_clus"/>
    <property type="match status" value="1"/>
</dbReference>
<organism evidence="4 5">
    <name type="scientific">Colletotrichum chrysophilum</name>
    <dbReference type="NCBI Taxonomy" id="1836956"/>
    <lineage>
        <taxon>Eukaryota</taxon>
        <taxon>Fungi</taxon>
        <taxon>Dikarya</taxon>
        <taxon>Ascomycota</taxon>
        <taxon>Pezizomycotina</taxon>
        <taxon>Sordariomycetes</taxon>
        <taxon>Hypocreomycetidae</taxon>
        <taxon>Glomerellales</taxon>
        <taxon>Glomerellaceae</taxon>
        <taxon>Colletotrichum</taxon>
        <taxon>Colletotrichum gloeosporioides species complex</taxon>
    </lineage>
</organism>
<dbReference type="GO" id="GO:0000981">
    <property type="term" value="F:DNA-binding transcription factor activity, RNA polymerase II-specific"/>
    <property type="evidence" value="ECO:0007669"/>
    <property type="project" value="InterPro"/>
</dbReference>
<sequence length="498" mass="56132">MPPKVAYPTAGKASSRIRQACDVCHTRKIRCDGRRPCMNCRLARVDCTYNAVPKKTGPKGPRLKPASWSETQVEFRPSPLVSADLFRRYLDVYFTRKYPITPILDRNCMEECVSTYSESPEKYGLLTSCCATIALDSEVLLQKFEPTPAHLLSSAQPSVILPTPEFFVQETLRARRHIHLAESLSLTHIYTSFFLSHAFFCLNNGNAAWVYLRESVTILQTLRLHEEATYSKIRDQTVATYARRMFWTLFVTERSFTIQRERPLTLLPTINLPEVDPLSPDAEILAGFLDLVSLFLPFDFDFITTMNLPISPALKTTKGAQFRRLQDKLSTCLAKISHYPEAQQADLLVTREWLKIIVWKICVSKSLLSSSTNSRDSMSLSYPSSIARETVLISRLLPSKAFEANGVAILEKVFDVGCSLADVLSLNPHPPSSVWSAMDVGPIDVLVEIVRIAGTKFGDGYQHLRILVDKTYRCVLMNVDRSLPLPTNASRVQAEEID</sequence>
<feature type="domain" description="Zn(2)-C6 fungal-type" evidence="3">
    <location>
        <begin position="20"/>
        <end position="49"/>
    </location>
</feature>
<dbReference type="PROSITE" id="PS00463">
    <property type="entry name" value="ZN2_CY6_FUNGAL_1"/>
    <property type="match status" value="1"/>
</dbReference>
<evidence type="ECO:0000313" key="5">
    <source>
        <dbReference type="Proteomes" id="UP001243330"/>
    </source>
</evidence>
<dbReference type="PANTHER" id="PTHR31668">
    <property type="entry name" value="GLUCOSE TRANSPORT TRANSCRIPTION REGULATOR RGT1-RELATED-RELATED"/>
    <property type="match status" value="1"/>
</dbReference>
<dbReference type="InterPro" id="IPR007219">
    <property type="entry name" value="XnlR_reg_dom"/>
</dbReference>